<dbReference type="Pfam" id="PF25917">
    <property type="entry name" value="BSH_RND"/>
    <property type="match status" value="1"/>
</dbReference>
<dbReference type="GO" id="GO:0046677">
    <property type="term" value="P:response to antibiotic"/>
    <property type="evidence" value="ECO:0007669"/>
    <property type="project" value="TreeGrafter"/>
</dbReference>
<comment type="similarity">
    <text evidence="2">Belongs to the membrane fusion protein (MFP) (TC 8.A.1) family.</text>
</comment>
<dbReference type="InterPro" id="IPR058625">
    <property type="entry name" value="MdtA-like_BSH"/>
</dbReference>
<dbReference type="SUPFAM" id="SSF111369">
    <property type="entry name" value="HlyD-like secretion proteins"/>
    <property type="match status" value="1"/>
</dbReference>
<dbReference type="Gene3D" id="2.40.50.100">
    <property type="match status" value="1"/>
</dbReference>
<dbReference type="STRING" id="401562.NS365_12450"/>
<evidence type="ECO:0000256" key="1">
    <source>
        <dbReference type="ARBA" id="ARBA00004196"/>
    </source>
</evidence>
<dbReference type="Gene3D" id="2.40.30.170">
    <property type="match status" value="1"/>
</dbReference>
<dbReference type="InterPro" id="IPR058627">
    <property type="entry name" value="MdtA-like_C"/>
</dbReference>
<reference evidence="8 9" key="1">
    <citation type="journal article" date="2016" name="Front. Microbiol.">
        <title>Genomic Resource of Rice Seed Associated Bacteria.</title>
        <authorList>
            <person name="Midha S."/>
            <person name="Bansal K."/>
            <person name="Sharma S."/>
            <person name="Kumar N."/>
            <person name="Patil P.P."/>
            <person name="Chaudhry V."/>
            <person name="Patil P.B."/>
        </authorList>
    </citation>
    <scope>NUCLEOTIDE SEQUENCE [LARGE SCALE GENOMIC DNA]</scope>
    <source>
        <strain evidence="8 9">NS226</strain>
    </source>
</reference>
<dbReference type="AlphaFoldDB" id="A0A175RD00"/>
<dbReference type="RefSeq" id="WP_058634167.1">
    <property type="nucleotide sequence ID" value="NZ_LDPZ01000012.1"/>
</dbReference>
<dbReference type="Proteomes" id="UP000078272">
    <property type="component" value="Unassembled WGS sequence"/>
</dbReference>
<evidence type="ECO:0000256" key="4">
    <source>
        <dbReference type="SAM" id="SignalP"/>
    </source>
</evidence>
<dbReference type="InterPro" id="IPR058626">
    <property type="entry name" value="MdtA-like_b-barrel"/>
</dbReference>
<dbReference type="NCBIfam" id="TIGR01730">
    <property type="entry name" value="RND_mfp"/>
    <property type="match status" value="1"/>
</dbReference>
<dbReference type="Gene3D" id="2.40.420.20">
    <property type="match status" value="1"/>
</dbReference>
<accession>A0A175RD00</accession>
<dbReference type="Pfam" id="PF25944">
    <property type="entry name" value="Beta-barrel_RND"/>
    <property type="match status" value="1"/>
</dbReference>
<dbReference type="PANTHER" id="PTHR30158">
    <property type="entry name" value="ACRA/E-RELATED COMPONENT OF DRUG EFFLUX TRANSPORTER"/>
    <property type="match status" value="1"/>
</dbReference>
<gene>
    <name evidence="8" type="ORF">NS226_05650</name>
</gene>
<protein>
    <submittedName>
        <fullName evidence="8">RND transporter</fullName>
    </submittedName>
</protein>
<feature type="region of interest" description="Disordered" evidence="3">
    <location>
        <begin position="368"/>
        <end position="389"/>
    </location>
</feature>
<sequence>MPVLRRLSIRAALATAALLLGACTKGESGPAEAEGPADPPPRVAVLTVEPRRVVVTDELPGRVSALRTAEIRPQVSGIVQKVLFTEGSEVTADQPLFQIDPAPLVADVEAAEAVLTRAQADLLNAGLKYDRIQALSDARTASAATLGDATAALAQGKANVAEATATLTRRKLELAHATVRSPIPGRIGQALTTEGGLASVGGTAALAVVQQLDRVYLDVRQPSIRREALEDMAASGRSEDAGTLGIDIFTIAGKPYEFPGKVLFSDTTVDPGTGSLSLRVEVPNPYRQLLPGMYLRARVPSAVYPAALTVPQQAVTRDASGKPQLTVLASDNMAAPRAVELGPLVERRYVILSGLSAGETVVVEGQDRAGAGRPVAPVPYQPAASPTEG</sequence>
<dbReference type="PATRIC" id="fig|401562.3.peg.396"/>
<feature type="chain" id="PRO_5008041890" evidence="4">
    <location>
        <begin position="34"/>
        <end position="389"/>
    </location>
</feature>
<dbReference type="Pfam" id="PF25967">
    <property type="entry name" value="RND-MFP_C"/>
    <property type="match status" value="1"/>
</dbReference>
<proteinExistence type="inferred from homology"/>
<evidence type="ECO:0000256" key="2">
    <source>
        <dbReference type="ARBA" id="ARBA00009477"/>
    </source>
</evidence>
<name>A0A175RD00_9HYPH</name>
<evidence type="ECO:0000259" key="6">
    <source>
        <dbReference type="Pfam" id="PF25944"/>
    </source>
</evidence>
<feature type="signal peptide" evidence="4">
    <location>
        <begin position="1"/>
        <end position="33"/>
    </location>
</feature>
<comment type="subcellular location">
    <subcellularLocation>
        <location evidence="1">Cell envelope</location>
    </subcellularLocation>
</comment>
<feature type="domain" description="Multidrug resistance protein MdtA-like beta-barrel" evidence="6">
    <location>
        <begin position="229"/>
        <end position="299"/>
    </location>
</feature>
<feature type="domain" description="Multidrug resistance protein MdtA-like barrel-sandwich hybrid" evidence="5">
    <location>
        <begin position="67"/>
        <end position="210"/>
    </location>
</feature>
<keyword evidence="4" id="KW-0732">Signal</keyword>
<evidence type="ECO:0000259" key="5">
    <source>
        <dbReference type="Pfam" id="PF25917"/>
    </source>
</evidence>
<dbReference type="PROSITE" id="PS51257">
    <property type="entry name" value="PROKAR_LIPOPROTEIN"/>
    <property type="match status" value="1"/>
</dbReference>
<comment type="caution">
    <text evidence="8">The sequence shown here is derived from an EMBL/GenBank/DDBJ whole genome shotgun (WGS) entry which is preliminary data.</text>
</comment>
<evidence type="ECO:0000313" key="9">
    <source>
        <dbReference type="Proteomes" id="UP000078272"/>
    </source>
</evidence>
<feature type="domain" description="Multidrug resistance protein MdtA-like C-terminal permuted SH3" evidence="7">
    <location>
        <begin position="307"/>
        <end position="368"/>
    </location>
</feature>
<dbReference type="GO" id="GO:0022857">
    <property type="term" value="F:transmembrane transporter activity"/>
    <property type="evidence" value="ECO:0007669"/>
    <property type="project" value="InterPro"/>
</dbReference>
<dbReference type="GO" id="GO:0005886">
    <property type="term" value="C:plasma membrane"/>
    <property type="evidence" value="ECO:0007669"/>
    <property type="project" value="UniProtKB-SubCell"/>
</dbReference>
<dbReference type="EMBL" id="LDPZ01000012">
    <property type="protein sequence ID" value="KTQ96999.1"/>
    <property type="molecule type" value="Genomic_DNA"/>
</dbReference>
<dbReference type="Gene3D" id="1.10.287.470">
    <property type="entry name" value="Helix hairpin bin"/>
    <property type="match status" value="1"/>
</dbReference>
<dbReference type="PANTHER" id="PTHR30158:SF3">
    <property type="entry name" value="MULTIDRUG EFFLUX PUMP SUBUNIT ACRA-RELATED"/>
    <property type="match status" value="1"/>
</dbReference>
<dbReference type="OrthoDB" id="9800613at2"/>
<evidence type="ECO:0000256" key="3">
    <source>
        <dbReference type="SAM" id="MobiDB-lite"/>
    </source>
</evidence>
<dbReference type="InterPro" id="IPR006143">
    <property type="entry name" value="RND_pump_MFP"/>
</dbReference>
<organism evidence="8 9">
    <name type="scientific">Aureimonas ureilytica</name>
    <dbReference type="NCBI Taxonomy" id="401562"/>
    <lineage>
        <taxon>Bacteria</taxon>
        <taxon>Pseudomonadati</taxon>
        <taxon>Pseudomonadota</taxon>
        <taxon>Alphaproteobacteria</taxon>
        <taxon>Hyphomicrobiales</taxon>
        <taxon>Aurantimonadaceae</taxon>
        <taxon>Aureimonas</taxon>
    </lineage>
</organism>
<evidence type="ECO:0000259" key="7">
    <source>
        <dbReference type="Pfam" id="PF25967"/>
    </source>
</evidence>
<evidence type="ECO:0000313" key="8">
    <source>
        <dbReference type="EMBL" id="KTQ96999.1"/>
    </source>
</evidence>